<protein>
    <recommendedName>
        <fullName evidence="4">DUF4421 domain-containing protein</fullName>
    </recommendedName>
</protein>
<dbReference type="Proteomes" id="UP000535020">
    <property type="component" value="Unassembled WGS sequence"/>
</dbReference>
<keyword evidence="3" id="KW-1185">Reference proteome</keyword>
<reference evidence="2 3" key="1">
    <citation type="submission" date="2020-07" db="EMBL/GenBank/DDBJ databases">
        <authorList>
            <person name="Sun Q."/>
        </authorList>
    </citation>
    <scope>NUCLEOTIDE SEQUENCE [LARGE SCALE GENOMIC DNA]</scope>
    <source>
        <strain evidence="2 3">MAH-1</strain>
    </source>
</reference>
<sequence length="325" mass="37414">MKHCIWILCCLIFTSCATLLNKSHYDILFSSDKQNTTVTIQDSTYKLPAKVNVRRQKKNLAFTVKNDSLSKNFTLFPYTDSKIALNATQSVYMPIGFAVDLLSPQRFTYGKFVNIAIDGDSVCVYGANPRAFGQKREKRTTENFNYKFSPKKGEWYFTPAISQYTQIDFSNAYGDFHDFSLASVRANFDYAYKDDRYVSVGVGYVAPINTIGEHFGPYDHDYPSAFFATVTDNFAWQRLEVGYGLGYAMTNVRVLREINEQFEATFTNHSLAANLGISLRLHKRLYANVNYVPTFYKFSPSPEWHYEHLLNFGFRYKLRLRKAAP</sequence>
<proteinExistence type="predicted"/>
<dbReference type="RefSeq" id="WP_176004181.1">
    <property type="nucleotide sequence ID" value="NZ_JABWMI010000001.1"/>
</dbReference>
<name>A0A7Y8XZU6_9FLAO</name>
<dbReference type="EMBL" id="JACBJI010000001">
    <property type="protein sequence ID" value="NYA69358.1"/>
    <property type="molecule type" value="Genomic_DNA"/>
</dbReference>
<dbReference type="PROSITE" id="PS51257">
    <property type="entry name" value="PROKAR_LIPOPROTEIN"/>
    <property type="match status" value="1"/>
</dbReference>
<gene>
    <name evidence="2" type="ORF">HZF10_00385</name>
</gene>
<organism evidence="2 3">
    <name type="scientific">Flavobacterium agri</name>
    <dbReference type="NCBI Taxonomy" id="2743471"/>
    <lineage>
        <taxon>Bacteria</taxon>
        <taxon>Pseudomonadati</taxon>
        <taxon>Bacteroidota</taxon>
        <taxon>Flavobacteriia</taxon>
        <taxon>Flavobacteriales</taxon>
        <taxon>Flavobacteriaceae</taxon>
        <taxon>Flavobacterium</taxon>
    </lineage>
</organism>
<feature type="chain" id="PRO_5030764164" description="DUF4421 domain-containing protein" evidence="1">
    <location>
        <begin position="20"/>
        <end position="325"/>
    </location>
</feature>
<comment type="caution">
    <text evidence="2">The sequence shown here is derived from an EMBL/GenBank/DDBJ whole genome shotgun (WGS) entry which is preliminary data.</text>
</comment>
<accession>A0A7Y8XZU6</accession>
<keyword evidence="1" id="KW-0732">Signal</keyword>
<evidence type="ECO:0000313" key="2">
    <source>
        <dbReference type="EMBL" id="NYA69358.1"/>
    </source>
</evidence>
<evidence type="ECO:0000256" key="1">
    <source>
        <dbReference type="SAM" id="SignalP"/>
    </source>
</evidence>
<evidence type="ECO:0008006" key="4">
    <source>
        <dbReference type="Google" id="ProtNLM"/>
    </source>
</evidence>
<feature type="signal peptide" evidence="1">
    <location>
        <begin position="1"/>
        <end position="19"/>
    </location>
</feature>
<dbReference type="AlphaFoldDB" id="A0A7Y8XZU6"/>
<evidence type="ECO:0000313" key="3">
    <source>
        <dbReference type="Proteomes" id="UP000535020"/>
    </source>
</evidence>